<feature type="repeat" description="PPR" evidence="3">
    <location>
        <begin position="121"/>
        <end position="151"/>
    </location>
</feature>
<organism evidence="4 5">
    <name type="scientific">Canna indica</name>
    <name type="common">Indian-shot</name>
    <dbReference type="NCBI Taxonomy" id="4628"/>
    <lineage>
        <taxon>Eukaryota</taxon>
        <taxon>Viridiplantae</taxon>
        <taxon>Streptophyta</taxon>
        <taxon>Embryophyta</taxon>
        <taxon>Tracheophyta</taxon>
        <taxon>Spermatophyta</taxon>
        <taxon>Magnoliopsida</taxon>
        <taxon>Liliopsida</taxon>
        <taxon>Zingiberales</taxon>
        <taxon>Cannaceae</taxon>
        <taxon>Canna</taxon>
    </lineage>
</organism>
<dbReference type="FunFam" id="1.25.40.10:FF:000348">
    <property type="entry name" value="Pentatricopeptide repeat-containing protein chloroplastic"/>
    <property type="match status" value="1"/>
</dbReference>
<dbReference type="Proteomes" id="UP001327560">
    <property type="component" value="Chromosome 7"/>
</dbReference>
<dbReference type="EMBL" id="CP136896">
    <property type="protein sequence ID" value="WOL13369.1"/>
    <property type="molecule type" value="Genomic_DNA"/>
</dbReference>
<dbReference type="Pfam" id="PF01535">
    <property type="entry name" value="PPR"/>
    <property type="match status" value="4"/>
</dbReference>
<evidence type="ECO:0000313" key="4">
    <source>
        <dbReference type="EMBL" id="WOL13369.1"/>
    </source>
</evidence>
<gene>
    <name evidence="4" type="ORF">Cni_G22139</name>
</gene>
<dbReference type="InterPro" id="IPR002885">
    <property type="entry name" value="PPR_rpt"/>
</dbReference>
<keyword evidence="5" id="KW-1185">Reference proteome</keyword>
<dbReference type="Pfam" id="PF13041">
    <property type="entry name" value="PPR_2"/>
    <property type="match status" value="2"/>
</dbReference>
<protein>
    <submittedName>
        <fullName evidence="4">Pentatricopeptide repeat-containing protein</fullName>
    </submittedName>
</protein>
<comment type="similarity">
    <text evidence="1">Belongs to the PPR family. PCMP-H subfamily.</text>
</comment>
<accession>A0AAQ3KRY8</accession>
<feature type="repeat" description="PPR" evidence="3">
    <location>
        <begin position="222"/>
        <end position="252"/>
    </location>
</feature>
<dbReference type="GO" id="GO:0009451">
    <property type="term" value="P:RNA modification"/>
    <property type="evidence" value="ECO:0007669"/>
    <property type="project" value="InterPro"/>
</dbReference>
<dbReference type="InterPro" id="IPR046960">
    <property type="entry name" value="PPR_At4g14850-like_plant"/>
</dbReference>
<evidence type="ECO:0000256" key="2">
    <source>
        <dbReference type="ARBA" id="ARBA00022737"/>
    </source>
</evidence>
<reference evidence="4 5" key="1">
    <citation type="submission" date="2023-10" db="EMBL/GenBank/DDBJ databases">
        <title>Chromosome-scale genome assembly provides insights into flower coloration mechanisms of Canna indica.</title>
        <authorList>
            <person name="Li C."/>
        </authorList>
    </citation>
    <scope>NUCLEOTIDE SEQUENCE [LARGE SCALE GENOMIC DNA]</scope>
    <source>
        <tissue evidence="4">Flower</tissue>
    </source>
</reference>
<name>A0AAQ3KRY8_9LILI</name>
<feature type="repeat" description="PPR" evidence="3">
    <location>
        <begin position="152"/>
        <end position="186"/>
    </location>
</feature>
<keyword evidence="2" id="KW-0677">Repeat</keyword>
<feature type="repeat" description="PPR" evidence="3">
    <location>
        <begin position="253"/>
        <end position="287"/>
    </location>
</feature>
<dbReference type="GO" id="GO:0003729">
    <property type="term" value="F:mRNA binding"/>
    <property type="evidence" value="ECO:0007669"/>
    <property type="project" value="UniProtKB-ARBA"/>
</dbReference>
<dbReference type="Gene3D" id="1.25.40.10">
    <property type="entry name" value="Tetratricopeptide repeat domain"/>
    <property type="match status" value="3"/>
</dbReference>
<dbReference type="FunFam" id="1.25.40.10:FF:000344">
    <property type="entry name" value="Pentatricopeptide repeat-containing protein"/>
    <property type="match status" value="1"/>
</dbReference>
<dbReference type="PROSITE" id="PS51375">
    <property type="entry name" value="PPR"/>
    <property type="match status" value="5"/>
</dbReference>
<dbReference type="InterPro" id="IPR011990">
    <property type="entry name" value="TPR-like_helical_dom_sf"/>
</dbReference>
<feature type="repeat" description="PPR" evidence="3">
    <location>
        <begin position="385"/>
        <end position="419"/>
    </location>
</feature>
<dbReference type="FunFam" id="1.25.40.10:FF:000690">
    <property type="entry name" value="Pentatricopeptide repeat-containing protein"/>
    <property type="match status" value="1"/>
</dbReference>
<proteinExistence type="inferred from homology"/>
<dbReference type="PANTHER" id="PTHR47926">
    <property type="entry name" value="PENTATRICOPEPTIDE REPEAT-CONTAINING PROTEIN"/>
    <property type="match status" value="1"/>
</dbReference>
<evidence type="ECO:0000256" key="3">
    <source>
        <dbReference type="PROSITE-ProRule" id="PRU00708"/>
    </source>
</evidence>
<dbReference type="PANTHER" id="PTHR47926:SF387">
    <property type="entry name" value="PENTATRICOPEPTIDE REPEAT-CONTAINING PROTEIN"/>
    <property type="match status" value="1"/>
</dbReference>
<dbReference type="Pfam" id="PF20431">
    <property type="entry name" value="E_motif"/>
    <property type="match status" value="1"/>
</dbReference>
<dbReference type="InterPro" id="IPR046848">
    <property type="entry name" value="E_motif"/>
</dbReference>
<evidence type="ECO:0000256" key="1">
    <source>
        <dbReference type="ARBA" id="ARBA00006643"/>
    </source>
</evidence>
<dbReference type="NCBIfam" id="TIGR00756">
    <property type="entry name" value="PPR"/>
    <property type="match status" value="5"/>
</dbReference>
<dbReference type="SUPFAM" id="SSF48452">
    <property type="entry name" value="TPR-like"/>
    <property type="match status" value="1"/>
</dbReference>
<evidence type="ECO:0000313" key="5">
    <source>
        <dbReference type="Proteomes" id="UP001327560"/>
    </source>
</evidence>
<dbReference type="AlphaFoldDB" id="A0AAQ3KRY8"/>
<sequence>MSRTLSRSFALAKPSCLPLLEACTKAAHLRQIHALLITKGLSEDKGTSNTILHLCHKLLRSHSRFKEPSTMLSLYKQLLQCGASPNGVTFSLVLKACSDLKALDLVMGIHAQSLSLGFHSDALVLNSLIHAYIACGSLEFAHEVFDELPDRDRIAWTELINGYVRDGCAKEAIGLFFCMMETSVRPDEVSIVAICNACSQLGELSLGRLIEGLACKIGVEDNTHVVNSLIDMYSKCGSIDDSWRLFDGLMEKDVVSWNSMVAGLTRTGDMEAARRLFDQMPQKNEVSWSLLINGYVQNDCFTKALTVYNEMVDVGVAPNEAAITGTVTACAHLGALDLGRQIHLSLNESKLCYDTVLSTAFVDMYAKCGCLDVARSLFDRIAHKNQVSWNVMIIGLAIHGKAAECLQLFADMLKYGTMPSSMTFVGLLSACAYAGWLEEGKNCFEKMIRIYGITPRAEHVSCMVSLLGRAGLVSEAFHLVRASSIEPDVATWGALLSSCKVHGCVELGNFVAEKILELDPSHSGAYVQLSSMYASVNKWNKVLEIRKIMKDRGIKSRRGWSSFELDGSIHEFVVGENSHPRIREIYYALHTIDLHINA</sequence>